<dbReference type="HOGENOM" id="CLU_364738_0_0_1"/>
<feature type="non-terminal residue" evidence="7">
    <location>
        <position position="1"/>
    </location>
</feature>
<proteinExistence type="inferred from homology"/>
<dbReference type="PaxDb" id="35128-Thaps262880"/>
<evidence type="ECO:0000256" key="2">
    <source>
        <dbReference type="ARBA" id="ARBA00023052"/>
    </source>
</evidence>
<protein>
    <submittedName>
        <fullName evidence="7">Uncharacterized protein</fullName>
    </submittedName>
</protein>
<dbReference type="KEGG" id="tps:THAPSDRAFT_262880"/>
<feature type="domain" description="Thiamine pyrophosphate enzyme N-terminal TPP-binding" evidence="6">
    <location>
        <begin position="2"/>
        <end position="116"/>
    </location>
</feature>
<evidence type="ECO:0000256" key="3">
    <source>
        <dbReference type="RuleBase" id="RU362132"/>
    </source>
</evidence>
<evidence type="ECO:0000256" key="1">
    <source>
        <dbReference type="ARBA" id="ARBA00007812"/>
    </source>
</evidence>
<feature type="domain" description="Thiamine pyrophosphate enzyme central" evidence="4">
    <location>
        <begin position="207"/>
        <end position="280"/>
    </location>
</feature>
<name>B8C5X8_THAPS</name>
<evidence type="ECO:0000259" key="6">
    <source>
        <dbReference type="Pfam" id="PF02776"/>
    </source>
</evidence>
<dbReference type="SUPFAM" id="SSF52467">
    <property type="entry name" value="DHS-like NAD/FAD-binding domain"/>
    <property type="match status" value="1"/>
</dbReference>
<reference evidence="7 8" key="2">
    <citation type="journal article" date="2008" name="Nature">
        <title>The Phaeodactylum genome reveals the evolutionary history of diatom genomes.</title>
        <authorList>
            <person name="Bowler C."/>
            <person name="Allen A.E."/>
            <person name="Badger J.H."/>
            <person name="Grimwood J."/>
            <person name="Jabbari K."/>
            <person name="Kuo A."/>
            <person name="Maheswari U."/>
            <person name="Martens C."/>
            <person name="Maumus F."/>
            <person name="Otillar R.P."/>
            <person name="Rayko E."/>
            <person name="Salamov A."/>
            <person name="Vandepoele K."/>
            <person name="Beszteri B."/>
            <person name="Gruber A."/>
            <person name="Heijde M."/>
            <person name="Katinka M."/>
            <person name="Mock T."/>
            <person name="Valentin K."/>
            <person name="Verret F."/>
            <person name="Berges J.A."/>
            <person name="Brownlee C."/>
            <person name="Cadoret J.P."/>
            <person name="Chiovitti A."/>
            <person name="Choi C.J."/>
            <person name="Coesel S."/>
            <person name="De Martino A."/>
            <person name="Detter J.C."/>
            <person name="Durkin C."/>
            <person name="Falciatore A."/>
            <person name="Fournet J."/>
            <person name="Haruta M."/>
            <person name="Huysman M.J."/>
            <person name="Jenkins B.D."/>
            <person name="Jiroutova K."/>
            <person name="Jorgensen R.E."/>
            <person name="Joubert Y."/>
            <person name="Kaplan A."/>
            <person name="Kroger N."/>
            <person name="Kroth P.G."/>
            <person name="La Roche J."/>
            <person name="Lindquist E."/>
            <person name="Lommer M."/>
            <person name="Martin-Jezequel V."/>
            <person name="Lopez P.J."/>
            <person name="Lucas S."/>
            <person name="Mangogna M."/>
            <person name="McGinnis K."/>
            <person name="Medlin L.K."/>
            <person name="Montsant A."/>
            <person name="Oudot-Le Secq M.P."/>
            <person name="Napoli C."/>
            <person name="Obornik M."/>
            <person name="Parker M.S."/>
            <person name="Petit J.L."/>
            <person name="Porcel B.M."/>
            <person name="Poulsen N."/>
            <person name="Robison M."/>
            <person name="Rychlewski L."/>
            <person name="Rynearson T.A."/>
            <person name="Schmutz J."/>
            <person name="Shapiro H."/>
            <person name="Siaut M."/>
            <person name="Stanley M."/>
            <person name="Sussman M.R."/>
            <person name="Taylor A.R."/>
            <person name="Vardi A."/>
            <person name="von Dassow P."/>
            <person name="Vyverman W."/>
            <person name="Willis A."/>
            <person name="Wyrwicz L.S."/>
            <person name="Rokhsar D.S."/>
            <person name="Weissenbach J."/>
            <person name="Armbrust E.V."/>
            <person name="Green B.R."/>
            <person name="Van de Peer Y."/>
            <person name="Grigoriev I.V."/>
        </authorList>
    </citation>
    <scope>NUCLEOTIDE SEQUENCE [LARGE SCALE GENOMIC DNA]</scope>
    <source>
        <strain evidence="7 8">CCMP1335</strain>
    </source>
</reference>
<dbReference type="STRING" id="35128.B8C5X8"/>
<dbReference type="OMA" id="CADIGDN"/>
<dbReference type="Pfam" id="PF02776">
    <property type="entry name" value="TPP_enzyme_N"/>
    <property type="match status" value="1"/>
</dbReference>
<dbReference type="Pfam" id="PF00205">
    <property type="entry name" value="TPP_enzyme_M"/>
    <property type="match status" value="1"/>
</dbReference>
<feature type="non-terminal residue" evidence="7">
    <location>
        <position position="766"/>
    </location>
</feature>
<dbReference type="GO" id="GO:0050660">
    <property type="term" value="F:flavin adenine dinucleotide binding"/>
    <property type="evidence" value="ECO:0000318"/>
    <property type="project" value="GO_Central"/>
</dbReference>
<dbReference type="InterPro" id="IPR012000">
    <property type="entry name" value="Thiamin_PyroP_enz_cen_dom"/>
</dbReference>
<dbReference type="CDD" id="cd00568">
    <property type="entry name" value="TPP_enzymes"/>
    <property type="match status" value="1"/>
</dbReference>
<dbReference type="Proteomes" id="UP000001449">
    <property type="component" value="Chromosome 6"/>
</dbReference>
<dbReference type="InterPro" id="IPR012001">
    <property type="entry name" value="Thiamin_PyroP_enz_TPP-bd_dom"/>
</dbReference>
<dbReference type="Gene3D" id="3.40.50.970">
    <property type="match status" value="2"/>
</dbReference>
<evidence type="ECO:0000259" key="4">
    <source>
        <dbReference type="Pfam" id="PF00205"/>
    </source>
</evidence>
<dbReference type="InterPro" id="IPR011766">
    <property type="entry name" value="TPP_enzyme_TPP-bd"/>
</dbReference>
<keyword evidence="2 3" id="KW-0786">Thiamine pyrophosphate</keyword>
<dbReference type="GO" id="GO:0000287">
    <property type="term" value="F:magnesium ion binding"/>
    <property type="evidence" value="ECO:0007669"/>
    <property type="project" value="InterPro"/>
</dbReference>
<dbReference type="PANTHER" id="PTHR18968">
    <property type="entry name" value="THIAMINE PYROPHOSPHATE ENZYMES"/>
    <property type="match status" value="1"/>
</dbReference>
<evidence type="ECO:0000313" key="8">
    <source>
        <dbReference type="Proteomes" id="UP000001449"/>
    </source>
</evidence>
<evidence type="ECO:0000313" key="7">
    <source>
        <dbReference type="EMBL" id="EED91584.1"/>
    </source>
</evidence>
<keyword evidence="8" id="KW-1185">Reference proteome</keyword>
<dbReference type="GO" id="GO:0009097">
    <property type="term" value="P:isoleucine biosynthetic process"/>
    <property type="evidence" value="ECO:0000318"/>
    <property type="project" value="GO_Central"/>
</dbReference>
<feature type="domain" description="Thiamine pyrophosphate enzyme TPP-binding" evidence="5">
    <location>
        <begin position="321"/>
        <end position="475"/>
    </location>
</feature>
<dbReference type="Gene3D" id="3.40.50.1220">
    <property type="entry name" value="TPP-binding domain"/>
    <property type="match status" value="1"/>
</dbReference>
<evidence type="ECO:0000259" key="5">
    <source>
        <dbReference type="Pfam" id="PF02775"/>
    </source>
</evidence>
<accession>B8C5X8</accession>
<reference evidence="7 8" key="1">
    <citation type="journal article" date="2004" name="Science">
        <title>The genome of the diatom Thalassiosira pseudonana: ecology, evolution, and metabolism.</title>
        <authorList>
            <person name="Armbrust E.V."/>
            <person name="Berges J.A."/>
            <person name="Bowler C."/>
            <person name="Green B.R."/>
            <person name="Martinez D."/>
            <person name="Putnam N.H."/>
            <person name="Zhou S."/>
            <person name="Allen A.E."/>
            <person name="Apt K.E."/>
            <person name="Bechner M."/>
            <person name="Brzezinski M.A."/>
            <person name="Chaal B.K."/>
            <person name="Chiovitti A."/>
            <person name="Davis A.K."/>
            <person name="Demarest M.S."/>
            <person name="Detter J.C."/>
            <person name="Glavina T."/>
            <person name="Goodstein D."/>
            <person name="Hadi M.Z."/>
            <person name="Hellsten U."/>
            <person name="Hildebrand M."/>
            <person name="Jenkins B.D."/>
            <person name="Jurka J."/>
            <person name="Kapitonov V.V."/>
            <person name="Kroger N."/>
            <person name="Lau W.W."/>
            <person name="Lane T.W."/>
            <person name="Larimer F.W."/>
            <person name="Lippmeier J.C."/>
            <person name="Lucas S."/>
            <person name="Medina M."/>
            <person name="Montsant A."/>
            <person name="Obornik M."/>
            <person name="Parker M.S."/>
            <person name="Palenik B."/>
            <person name="Pazour G.J."/>
            <person name="Richardson P.M."/>
            <person name="Rynearson T.A."/>
            <person name="Saito M.A."/>
            <person name="Schwartz D.C."/>
            <person name="Thamatrakoln K."/>
            <person name="Valentin K."/>
            <person name="Vardi A."/>
            <person name="Wilkerson F.P."/>
            <person name="Rokhsar D.S."/>
        </authorList>
    </citation>
    <scope>NUCLEOTIDE SEQUENCE [LARGE SCALE GENOMIC DNA]</scope>
    <source>
        <strain evidence="7 8">CCMP1335</strain>
    </source>
</reference>
<dbReference type="PANTHER" id="PTHR18968:SF13">
    <property type="entry name" value="ACETOLACTATE SYNTHASE CATALYTIC SUBUNIT, MITOCHONDRIAL"/>
    <property type="match status" value="1"/>
</dbReference>
<gene>
    <name evidence="7" type="ORF">THAPSDRAFT_262880</name>
</gene>
<dbReference type="GeneID" id="7442362"/>
<dbReference type="InterPro" id="IPR029035">
    <property type="entry name" value="DHS-like_NAD/FAD-binding_dom"/>
</dbReference>
<dbReference type="AlphaFoldDB" id="B8C5X8"/>
<dbReference type="GO" id="GO:0009099">
    <property type="term" value="P:L-valine biosynthetic process"/>
    <property type="evidence" value="ECO:0000318"/>
    <property type="project" value="GO_Central"/>
</dbReference>
<dbReference type="RefSeq" id="XP_002291477.1">
    <property type="nucleotide sequence ID" value="XM_002291441.1"/>
</dbReference>
<dbReference type="GO" id="GO:0005948">
    <property type="term" value="C:acetolactate synthase complex"/>
    <property type="evidence" value="ECO:0000318"/>
    <property type="project" value="GO_Central"/>
</dbReference>
<dbReference type="InParanoid" id="B8C5X8"/>
<dbReference type="EMBL" id="CM000643">
    <property type="protein sequence ID" value="EED91584.1"/>
    <property type="molecule type" value="Genomic_DNA"/>
</dbReference>
<comment type="similarity">
    <text evidence="1 3">Belongs to the TPP enzyme family.</text>
</comment>
<organism evidence="7 8">
    <name type="scientific">Thalassiosira pseudonana</name>
    <name type="common">Marine diatom</name>
    <name type="synonym">Cyclotella nana</name>
    <dbReference type="NCBI Taxonomy" id="35128"/>
    <lineage>
        <taxon>Eukaryota</taxon>
        <taxon>Sar</taxon>
        <taxon>Stramenopiles</taxon>
        <taxon>Ochrophyta</taxon>
        <taxon>Bacillariophyta</taxon>
        <taxon>Coscinodiscophyceae</taxon>
        <taxon>Thalassiosirophycidae</taxon>
        <taxon>Thalassiosirales</taxon>
        <taxon>Thalassiosiraceae</taxon>
        <taxon>Thalassiosira</taxon>
    </lineage>
</organism>
<dbReference type="Pfam" id="PF02775">
    <property type="entry name" value="TPP_enzyme_C"/>
    <property type="match status" value="1"/>
</dbReference>
<dbReference type="eggNOG" id="KOG4166">
    <property type="taxonomic scope" value="Eukaryota"/>
</dbReference>
<dbReference type="InterPro" id="IPR029061">
    <property type="entry name" value="THDP-binding"/>
</dbReference>
<sequence length="766" mass="84380">LSELICEVLVNFGVTHVFGGHGGAIVALVDAIEAHPKLTWVYNRCEVNSAQAAMAYAKLNNRLGCVIATSGPGAGHLLSGLVDADQDRVPLICITGLKAAGTVRHSDFQDIDQASIFRMAGVGFSESVNHIHQLIPLLRNALYLATSTYRCAHLAIPIDVQLGSVTAPKLLNFRQENLSKRVLSRASDEQIRAVATVLIKERMERHHMVIFCGWRAYNLGDAIEDIADFLKVPVITSFDAKGTIDEDSPHSFGVAGIYGFVGGGSSQSVLENCDIIVGICLPDLAKALTDKSGMQEGFCHPGVFFKTMSIFLKEDSILCADIGDNALWMASEIIAKRGQRTITSEHMGIMGFALNAGMAASCSTRGKQQVLVVCGDGGFQMSSNELATMNDHRCKNVLVVIIVNGRLGRVNNEIWGPGVRADGCSIGSPDYVKLFDAHGYPNGKHLKTTNVREIEAAIQEGWDLASKQGLSVIVVHQDPETHPIMHKISPASGVVAWETYLKEMNKERSMVDGNSSMDCDKFNFSKYTVGKLNGMKGWIESQTATRVSNYKWVGSEFLSMSPAKVFQQQLSEMYPDAPEIFATQQEKDQFDKEFWRKLMSSFSTEELFELFDRGSSNGHPLRLQILALPKDTAYKLHAHPNIELSIGMQGKLYECKLMDFRYNKRKLERAFPSRGSPPSAESLNNLMEQFEHCMVIEDQNESSMFMNREYASQGCARANTIGSVHQSFSGKDEGALLFVLWSGCHANINFPANVKNVRGIELLREV</sequence>
<dbReference type="GO" id="GO:0030976">
    <property type="term" value="F:thiamine pyrophosphate binding"/>
    <property type="evidence" value="ECO:0007669"/>
    <property type="project" value="InterPro"/>
</dbReference>
<dbReference type="GO" id="GO:0003984">
    <property type="term" value="F:acetolactate synthase activity"/>
    <property type="evidence" value="ECO:0000318"/>
    <property type="project" value="GO_Central"/>
</dbReference>
<dbReference type="SUPFAM" id="SSF52518">
    <property type="entry name" value="Thiamin diphosphate-binding fold (THDP-binding)"/>
    <property type="match status" value="2"/>
</dbReference>
<dbReference type="InterPro" id="IPR045229">
    <property type="entry name" value="TPP_enz"/>
</dbReference>